<dbReference type="AlphaFoldDB" id="A0A412H6L3"/>
<accession>A0A412H6L3</accession>
<dbReference type="Gene3D" id="2.40.70.10">
    <property type="entry name" value="Acid Proteases"/>
    <property type="match status" value="2"/>
</dbReference>
<feature type="signal peptide" evidence="1">
    <location>
        <begin position="1"/>
        <end position="20"/>
    </location>
</feature>
<evidence type="ECO:0008006" key="4">
    <source>
        <dbReference type="Google" id="ProtNLM"/>
    </source>
</evidence>
<dbReference type="EMBL" id="QRUY01000012">
    <property type="protein sequence ID" value="RGS07989.1"/>
    <property type="molecule type" value="Genomic_DNA"/>
</dbReference>
<evidence type="ECO:0000313" key="3">
    <source>
        <dbReference type="Proteomes" id="UP000285750"/>
    </source>
</evidence>
<dbReference type="InterPro" id="IPR021109">
    <property type="entry name" value="Peptidase_aspartic_dom_sf"/>
</dbReference>
<protein>
    <recommendedName>
        <fullName evidence="4">Peptidase A2 domain-containing protein</fullName>
    </recommendedName>
</protein>
<dbReference type="Proteomes" id="UP000285750">
    <property type="component" value="Unassembled WGS sequence"/>
</dbReference>
<organism evidence="2 3">
    <name type="scientific">Phocaeicola plebeius</name>
    <dbReference type="NCBI Taxonomy" id="310297"/>
    <lineage>
        <taxon>Bacteria</taxon>
        <taxon>Pseudomonadati</taxon>
        <taxon>Bacteroidota</taxon>
        <taxon>Bacteroidia</taxon>
        <taxon>Bacteroidales</taxon>
        <taxon>Bacteroidaceae</taxon>
        <taxon>Phocaeicola</taxon>
    </lineage>
</organism>
<dbReference type="SUPFAM" id="SSF50630">
    <property type="entry name" value="Acid proteases"/>
    <property type="match status" value="1"/>
</dbReference>
<proteinExistence type="predicted"/>
<evidence type="ECO:0000256" key="1">
    <source>
        <dbReference type="SAM" id="SignalP"/>
    </source>
</evidence>
<feature type="chain" id="PRO_5019239177" description="Peptidase A2 domain-containing protein" evidence="1">
    <location>
        <begin position="21"/>
        <end position="305"/>
    </location>
</feature>
<evidence type="ECO:0000313" key="2">
    <source>
        <dbReference type="EMBL" id="RGS07989.1"/>
    </source>
</evidence>
<reference evidence="2 3" key="1">
    <citation type="submission" date="2018-08" db="EMBL/GenBank/DDBJ databases">
        <title>A genome reference for cultivated species of the human gut microbiota.</title>
        <authorList>
            <person name="Zou Y."/>
            <person name="Xue W."/>
            <person name="Luo G."/>
        </authorList>
    </citation>
    <scope>NUCLEOTIDE SEQUENCE [LARGE SCALE GENOMIC DNA]</scope>
    <source>
        <strain evidence="2 3">AF24-16AC</strain>
    </source>
</reference>
<dbReference type="RefSeq" id="WP_118431074.1">
    <property type="nucleotide sequence ID" value="NZ_DXPO01000038.1"/>
</dbReference>
<dbReference type="Pfam" id="PF13650">
    <property type="entry name" value="Asp_protease_2"/>
    <property type="match status" value="1"/>
</dbReference>
<name>A0A412H6L3_9BACT</name>
<sequence>MKSFILVLLTECLSILFAHAQVMDSIPFELGKDNRVYIHCRVNDSDTLRFLFDTGATDMVLNPNSPRSNFSISWNEQIINQGATGSNSVLSSSSNTFTIGKTSIKALRFLRISYPADSWDGVVGLSFISRYPIRIDYSTRQIYLYEKESFTPPSPSIRLKVEYELGVPVVPLQVRINGKDYQVRAEIDMGSDRVFDLNTPFVRQHDLEKSQTPFAISEITSSDANQGKLYNVYFDEVKLGNLSLPCIPGAFSTLTTGVQASDKMDGVLGNNFLQRFHLTLNLQEGYIYLQPNNLLYKPFYDFLIY</sequence>
<keyword evidence="1" id="KW-0732">Signal</keyword>
<comment type="caution">
    <text evidence="2">The sequence shown here is derived from an EMBL/GenBank/DDBJ whole genome shotgun (WGS) entry which is preliminary data.</text>
</comment>
<gene>
    <name evidence="2" type="ORF">DWY14_06990</name>
</gene>